<keyword evidence="1" id="KW-0732">Signal</keyword>
<accession>A0A9E9LX75</accession>
<keyword evidence="3" id="KW-1185">Reference proteome</keyword>
<feature type="signal peptide" evidence="1">
    <location>
        <begin position="1"/>
        <end position="22"/>
    </location>
</feature>
<organism evidence="2 3">
    <name type="scientific">Oxalobacter vibrioformis</name>
    <dbReference type="NCBI Taxonomy" id="933080"/>
    <lineage>
        <taxon>Bacteria</taxon>
        <taxon>Pseudomonadati</taxon>
        <taxon>Pseudomonadota</taxon>
        <taxon>Betaproteobacteria</taxon>
        <taxon>Burkholderiales</taxon>
        <taxon>Oxalobacteraceae</taxon>
        <taxon>Oxalobacter</taxon>
    </lineage>
</organism>
<dbReference type="EMBL" id="CP098242">
    <property type="protein sequence ID" value="WAW09896.1"/>
    <property type="molecule type" value="Genomic_DNA"/>
</dbReference>
<gene>
    <name evidence="2" type="ORF">NB640_11850</name>
</gene>
<evidence type="ECO:0000256" key="1">
    <source>
        <dbReference type="SAM" id="SignalP"/>
    </source>
</evidence>
<evidence type="ECO:0000313" key="2">
    <source>
        <dbReference type="EMBL" id="WAW09896.1"/>
    </source>
</evidence>
<sequence length="179" mass="19680">MKKKSFLALLATVLLASCVTIPPNTFVVDQTQLEQRQAETRRYDGMEEEAILQASANVLQDLGYAMGDSELRLGILTGSKERDATDGGEIAVSIFVALLTGAATPVSQDQTINVLLVVRPVLDSNGKAVKNSHYVRVSFQRIVRLTNGATRVQTLKDPELYQEFHDKLSKSVFIEGQKI</sequence>
<proteinExistence type="predicted"/>
<evidence type="ECO:0008006" key="4">
    <source>
        <dbReference type="Google" id="ProtNLM"/>
    </source>
</evidence>
<dbReference type="Proteomes" id="UP001156215">
    <property type="component" value="Chromosome"/>
</dbReference>
<dbReference type="AlphaFoldDB" id="A0A9E9LX75"/>
<name>A0A9E9LX75_9BURK</name>
<dbReference type="PROSITE" id="PS51257">
    <property type="entry name" value="PROKAR_LIPOPROTEIN"/>
    <property type="match status" value="1"/>
</dbReference>
<dbReference type="KEGG" id="ovb:NB640_11850"/>
<protein>
    <recommendedName>
        <fullName evidence="4">Lipoprotein</fullName>
    </recommendedName>
</protein>
<reference evidence="2" key="1">
    <citation type="journal article" date="2022" name="Front. Microbiol.">
        <title>New perspectives on an old grouping: The genomic and phenotypic variability of Oxalobacter formigenes and the implications for calcium oxalate stone prevention.</title>
        <authorList>
            <person name="Chmiel J.A."/>
            <person name="Carr C."/>
            <person name="Stuivenberg G.A."/>
            <person name="Venema R."/>
            <person name="Chanyi R.M."/>
            <person name="Al K.F."/>
            <person name="Giguere D."/>
            <person name="Say H."/>
            <person name="Akouris P.P."/>
            <person name="Dominguez Romero S.A."/>
            <person name="Kwong A."/>
            <person name="Tai V."/>
            <person name="Koval S.F."/>
            <person name="Razvi H."/>
            <person name="Bjazevic J."/>
            <person name="Burton J.P."/>
        </authorList>
    </citation>
    <scope>NUCLEOTIDE SEQUENCE</scope>
    <source>
        <strain evidence="2">WoOx3</strain>
    </source>
</reference>
<dbReference type="RefSeq" id="WP_269308901.1">
    <property type="nucleotide sequence ID" value="NZ_CP098242.1"/>
</dbReference>
<evidence type="ECO:0000313" key="3">
    <source>
        <dbReference type="Proteomes" id="UP001156215"/>
    </source>
</evidence>
<feature type="chain" id="PRO_5038914012" description="Lipoprotein" evidence="1">
    <location>
        <begin position="23"/>
        <end position="179"/>
    </location>
</feature>